<reference evidence="12" key="1">
    <citation type="submission" date="2022-09" db="EMBL/GenBank/DDBJ databases">
        <title>Rhodovastum sp. nov. RN2-1 isolated from soil in Seongnam, South Korea.</title>
        <authorList>
            <person name="Le N.T."/>
        </authorList>
    </citation>
    <scope>NUCLEOTIDE SEQUENCE</scope>
    <source>
        <strain evidence="12">RN2-1</strain>
    </source>
</reference>
<keyword evidence="6" id="KW-0029">Amino-acid transport</keyword>
<evidence type="ECO:0000256" key="8">
    <source>
        <dbReference type="ARBA" id="ARBA00023136"/>
    </source>
</evidence>
<keyword evidence="5 9" id="KW-0812">Transmembrane</keyword>
<evidence type="ECO:0000256" key="4">
    <source>
        <dbReference type="ARBA" id="ARBA00022475"/>
    </source>
</evidence>
<keyword evidence="13" id="KW-1185">Reference proteome</keyword>
<evidence type="ECO:0000256" key="10">
    <source>
        <dbReference type="SAM" id="MobiDB-lite"/>
    </source>
</evidence>
<evidence type="ECO:0000256" key="6">
    <source>
        <dbReference type="ARBA" id="ARBA00022970"/>
    </source>
</evidence>
<reference evidence="12" key="2">
    <citation type="submission" date="2022-10" db="EMBL/GenBank/DDBJ databases">
        <authorList>
            <person name="Trinh H.N."/>
        </authorList>
    </citation>
    <scope>NUCLEOTIDE SEQUENCE</scope>
    <source>
        <strain evidence="12">RN2-1</strain>
    </source>
</reference>
<evidence type="ECO:0000256" key="3">
    <source>
        <dbReference type="ARBA" id="ARBA00022448"/>
    </source>
</evidence>
<keyword evidence="4" id="KW-1003">Cell membrane</keyword>
<dbReference type="NCBIfam" id="TIGR01726">
    <property type="entry name" value="HEQRo_perm_3TM"/>
    <property type="match status" value="1"/>
</dbReference>
<name>A0AA41YJ46_9PROT</name>
<dbReference type="PANTHER" id="PTHR30614:SF37">
    <property type="entry name" value="AMINO-ACID ABC TRANSPORTER PERMEASE PROTEIN YHDX-RELATED"/>
    <property type="match status" value="1"/>
</dbReference>
<dbReference type="Gene3D" id="1.10.3720.10">
    <property type="entry name" value="MetI-like"/>
    <property type="match status" value="1"/>
</dbReference>
<dbReference type="PANTHER" id="PTHR30614">
    <property type="entry name" value="MEMBRANE COMPONENT OF AMINO ACID ABC TRANSPORTER"/>
    <property type="match status" value="1"/>
</dbReference>
<evidence type="ECO:0000256" key="7">
    <source>
        <dbReference type="ARBA" id="ARBA00022989"/>
    </source>
</evidence>
<feature type="transmembrane region" description="Helical" evidence="9">
    <location>
        <begin position="33"/>
        <end position="51"/>
    </location>
</feature>
<feature type="transmembrane region" description="Helical" evidence="9">
    <location>
        <begin position="227"/>
        <end position="246"/>
    </location>
</feature>
<dbReference type="GO" id="GO:0022857">
    <property type="term" value="F:transmembrane transporter activity"/>
    <property type="evidence" value="ECO:0007669"/>
    <property type="project" value="InterPro"/>
</dbReference>
<proteinExistence type="inferred from homology"/>
<dbReference type="AlphaFoldDB" id="A0AA41YJ46"/>
<evidence type="ECO:0000256" key="2">
    <source>
        <dbReference type="ARBA" id="ARBA00010072"/>
    </source>
</evidence>
<dbReference type="Proteomes" id="UP001165679">
    <property type="component" value="Unassembled WGS sequence"/>
</dbReference>
<keyword evidence="8 9" id="KW-0472">Membrane</keyword>
<evidence type="ECO:0000256" key="9">
    <source>
        <dbReference type="RuleBase" id="RU363032"/>
    </source>
</evidence>
<dbReference type="CDD" id="cd06261">
    <property type="entry name" value="TM_PBP2"/>
    <property type="match status" value="1"/>
</dbReference>
<feature type="transmembrane region" description="Helical" evidence="9">
    <location>
        <begin position="106"/>
        <end position="126"/>
    </location>
</feature>
<dbReference type="PROSITE" id="PS50928">
    <property type="entry name" value="ABC_TM1"/>
    <property type="match status" value="1"/>
</dbReference>
<sequence>MSGSTTDPRQIGARRPPSKGMTLSWSDPRLRSIVWQVVIIGAVGMIGWYLVSNTSQNLAARRIATGFDFLGRVAGIPIGESLIPYDPAIHTYGRAMWIGVLNTLKVAVVGIVLATFLGTVIGVARLSKNWLLAKLTATYVEVVRDIPLLLQLLFWYVLLQNLPAPRQAFNPATGVFLSNRGIKVPLLEWDPAYWWMLAAFVLGWIGTIAWSRAAHRRQEATGIRPRVWPVGLGLMIAFPLLVWAALGSPFKPEIPVLRGFNFQGGGTVSPEYGALTLGLVLYTAAYIAEIVRSGILAVPIGQWEAAGALGLRHGTILRQIVLPQSLRVIIPPMTSQYLNLTKNSSLAVAIGYQDVVSIANTTLNQTGQAIEGIALIMVVYLTISLSISLFMNWYNARIALVER</sequence>
<dbReference type="RefSeq" id="WP_264712066.1">
    <property type="nucleotide sequence ID" value="NZ_JAPDNT010000001.1"/>
</dbReference>
<feature type="transmembrane region" description="Helical" evidence="9">
    <location>
        <begin position="193"/>
        <end position="215"/>
    </location>
</feature>
<dbReference type="GO" id="GO:0006865">
    <property type="term" value="P:amino acid transport"/>
    <property type="evidence" value="ECO:0007669"/>
    <property type="project" value="UniProtKB-KW"/>
</dbReference>
<gene>
    <name evidence="12" type="ORF">OL599_02775</name>
</gene>
<feature type="transmembrane region" description="Helical" evidence="9">
    <location>
        <begin position="373"/>
        <end position="394"/>
    </location>
</feature>
<evidence type="ECO:0000256" key="1">
    <source>
        <dbReference type="ARBA" id="ARBA00004429"/>
    </source>
</evidence>
<organism evidence="12 13">
    <name type="scientific">Limobrevibacterium gyesilva</name>
    <dbReference type="NCBI Taxonomy" id="2991712"/>
    <lineage>
        <taxon>Bacteria</taxon>
        <taxon>Pseudomonadati</taxon>
        <taxon>Pseudomonadota</taxon>
        <taxon>Alphaproteobacteria</taxon>
        <taxon>Acetobacterales</taxon>
        <taxon>Acetobacteraceae</taxon>
        <taxon>Limobrevibacterium</taxon>
    </lineage>
</organism>
<comment type="subcellular location">
    <subcellularLocation>
        <location evidence="1">Cell inner membrane</location>
        <topology evidence="1">Multi-pass membrane protein</topology>
    </subcellularLocation>
    <subcellularLocation>
        <location evidence="9">Cell membrane</location>
        <topology evidence="9">Multi-pass membrane protein</topology>
    </subcellularLocation>
</comment>
<dbReference type="InterPro" id="IPR043429">
    <property type="entry name" value="ArtM/GltK/GlnP/TcyL/YhdX-like"/>
</dbReference>
<dbReference type="GO" id="GO:0043190">
    <property type="term" value="C:ATP-binding cassette (ABC) transporter complex"/>
    <property type="evidence" value="ECO:0007669"/>
    <property type="project" value="InterPro"/>
</dbReference>
<feature type="domain" description="ABC transmembrane type-1" evidence="11">
    <location>
        <begin position="100"/>
        <end position="391"/>
    </location>
</feature>
<evidence type="ECO:0000259" key="11">
    <source>
        <dbReference type="PROSITE" id="PS50928"/>
    </source>
</evidence>
<dbReference type="InterPro" id="IPR035906">
    <property type="entry name" value="MetI-like_sf"/>
</dbReference>
<comment type="caution">
    <text evidence="12">The sequence shown here is derived from an EMBL/GenBank/DDBJ whole genome shotgun (WGS) entry which is preliminary data.</text>
</comment>
<dbReference type="SUPFAM" id="SSF161098">
    <property type="entry name" value="MetI-like"/>
    <property type="match status" value="2"/>
</dbReference>
<keyword evidence="3 9" id="KW-0813">Transport</keyword>
<dbReference type="InterPro" id="IPR000515">
    <property type="entry name" value="MetI-like"/>
</dbReference>
<evidence type="ECO:0000313" key="12">
    <source>
        <dbReference type="EMBL" id="MCW3473490.1"/>
    </source>
</evidence>
<evidence type="ECO:0000313" key="13">
    <source>
        <dbReference type="Proteomes" id="UP001165679"/>
    </source>
</evidence>
<comment type="similarity">
    <text evidence="2">Belongs to the binding-protein-dependent transport system permease family. HisMQ subfamily.</text>
</comment>
<dbReference type="EMBL" id="JAPDNT010000001">
    <property type="protein sequence ID" value="MCW3473490.1"/>
    <property type="molecule type" value="Genomic_DNA"/>
</dbReference>
<feature type="region of interest" description="Disordered" evidence="10">
    <location>
        <begin position="1"/>
        <end position="23"/>
    </location>
</feature>
<evidence type="ECO:0000256" key="5">
    <source>
        <dbReference type="ARBA" id="ARBA00022692"/>
    </source>
</evidence>
<dbReference type="Pfam" id="PF00528">
    <property type="entry name" value="BPD_transp_1"/>
    <property type="match status" value="1"/>
</dbReference>
<accession>A0AA41YJ46</accession>
<dbReference type="InterPro" id="IPR010065">
    <property type="entry name" value="AA_ABC_transptr_permease_3TM"/>
</dbReference>
<protein>
    <submittedName>
        <fullName evidence="12">Amino acid ABC transporter permease</fullName>
    </submittedName>
</protein>
<keyword evidence="7 9" id="KW-1133">Transmembrane helix</keyword>